<dbReference type="InterPro" id="IPR002781">
    <property type="entry name" value="TM_pro_TauE-like"/>
</dbReference>
<feature type="transmembrane region" description="Helical" evidence="8">
    <location>
        <begin position="183"/>
        <end position="201"/>
    </location>
</feature>
<evidence type="ECO:0000256" key="1">
    <source>
        <dbReference type="ARBA" id="ARBA00004651"/>
    </source>
</evidence>
<dbReference type="EMBL" id="VJYK02000020">
    <property type="protein sequence ID" value="MQS00968.1"/>
    <property type="molecule type" value="Genomic_DNA"/>
</dbReference>
<evidence type="ECO:0000256" key="6">
    <source>
        <dbReference type="ARBA" id="ARBA00022989"/>
    </source>
</evidence>
<dbReference type="Proteomes" id="UP000525686">
    <property type="component" value="Unassembled WGS sequence"/>
</dbReference>
<dbReference type="Proteomes" id="UP000320857">
    <property type="component" value="Unassembled WGS sequence"/>
</dbReference>
<evidence type="ECO:0000313" key="11">
    <source>
        <dbReference type="EMBL" id="MQS00968.1"/>
    </source>
</evidence>
<feature type="transmembrane region" description="Helical" evidence="8">
    <location>
        <begin position="121"/>
        <end position="146"/>
    </location>
</feature>
<evidence type="ECO:0000313" key="13">
    <source>
        <dbReference type="Proteomes" id="UP000517765"/>
    </source>
</evidence>
<comment type="subcellular location">
    <subcellularLocation>
        <location evidence="1 8">Cell membrane</location>
        <topology evidence="1 8">Multi-pass membrane protein</topology>
    </subcellularLocation>
</comment>
<keyword evidence="4 8" id="KW-1003">Cell membrane</keyword>
<feature type="transmembrane region" description="Helical" evidence="8">
    <location>
        <begin position="88"/>
        <end position="109"/>
    </location>
</feature>
<comment type="caution">
    <text evidence="11">The sequence shown here is derived from an EMBL/GenBank/DDBJ whole genome shotgun (WGS) entry which is preliminary data.</text>
</comment>
<dbReference type="AlphaFoldDB" id="A0A5P0YL46"/>
<keyword evidence="6 8" id="KW-1133">Transmembrane helix</keyword>
<evidence type="ECO:0000313" key="12">
    <source>
        <dbReference type="Proteomes" id="UP000320857"/>
    </source>
</evidence>
<evidence type="ECO:0000313" key="10">
    <source>
        <dbReference type="EMBL" id="MBB1259632.1"/>
    </source>
</evidence>
<reference evidence="11 12" key="1">
    <citation type="submission" date="2019-10" db="EMBL/GenBank/DDBJ databases">
        <title>Streptomyces sp. nov., a novel actinobacterium isolated from alkaline environment.</title>
        <authorList>
            <person name="Golinska P."/>
        </authorList>
    </citation>
    <scope>NUCLEOTIDE SEQUENCE [LARGE SCALE GENOMIC DNA]</scope>
    <source>
        <strain evidence="11 12">OF1</strain>
    </source>
</reference>
<feature type="transmembrane region" description="Helical" evidence="8">
    <location>
        <begin position="14"/>
        <end position="32"/>
    </location>
</feature>
<dbReference type="EMBL" id="JABJWZ010000038">
    <property type="protein sequence ID" value="MBB1253095.1"/>
    <property type="molecule type" value="Genomic_DNA"/>
</dbReference>
<dbReference type="Pfam" id="PF01925">
    <property type="entry name" value="TauE"/>
    <property type="match status" value="1"/>
</dbReference>
<protein>
    <recommendedName>
        <fullName evidence="8">Probable membrane transporter protein</fullName>
    </recommendedName>
</protein>
<evidence type="ECO:0000256" key="4">
    <source>
        <dbReference type="ARBA" id="ARBA00022475"/>
    </source>
</evidence>
<feature type="transmembrane region" description="Helical" evidence="8">
    <location>
        <begin position="38"/>
        <end position="56"/>
    </location>
</feature>
<sequence length="233" mass="23076">MGCAVFVGSSVQRVAGLGFGLAAAPALVLLLGPVDGVTLANCAGVVISGIGLTATWRRVRLRAMVPLVAAAAVTVPLGAYTARTLPEPVLLISMGVVVTAAVLFIVSGYRTASLHGTSGALAAGAASGFLNSSAGVGGPAVSLYAINAGWTAREFLPNAQFYGLVVNLISIGAKGMPELSGTAWSLCAATMAAGLLVGRLLASRLPERGARAVLLGLALAGGLVTTLKGLLAL</sequence>
<organism evidence="11 12">
    <name type="scientific">Streptomyces alkaliterrae</name>
    <dbReference type="NCBI Taxonomy" id="2213162"/>
    <lineage>
        <taxon>Bacteria</taxon>
        <taxon>Bacillati</taxon>
        <taxon>Actinomycetota</taxon>
        <taxon>Actinomycetes</taxon>
        <taxon>Kitasatosporales</taxon>
        <taxon>Streptomycetaceae</taxon>
        <taxon>Streptomyces</taxon>
    </lineage>
</organism>
<keyword evidence="12" id="KW-1185">Reference proteome</keyword>
<dbReference type="GO" id="GO:0005886">
    <property type="term" value="C:plasma membrane"/>
    <property type="evidence" value="ECO:0007669"/>
    <property type="project" value="UniProtKB-SubCell"/>
</dbReference>
<comment type="similarity">
    <text evidence="2 8">Belongs to the 4-toluene sulfonate uptake permease (TSUP) (TC 2.A.102) family.</text>
</comment>
<keyword evidence="7 8" id="KW-0472">Membrane</keyword>
<gene>
    <name evidence="11" type="ORF">FNX44_003575</name>
    <name evidence="9" type="ORF">H3146_06885</name>
    <name evidence="10" type="ORF">H3147_12430</name>
</gene>
<keyword evidence="3" id="KW-0813">Transport</keyword>
<name>A0A5P0YL46_9ACTN</name>
<dbReference type="PANTHER" id="PTHR30269">
    <property type="entry name" value="TRANSMEMBRANE PROTEIN YFCA"/>
    <property type="match status" value="1"/>
</dbReference>
<accession>A0A5P0YL46</accession>
<proteinExistence type="inferred from homology"/>
<dbReference type="OrthoDB" id="3872971at2"/>
<dbReference type="InterPro" id="IPR052017">
    <property type="entry name" value="TSUP"/>
</dbReference>
<evidence type="ECO:0000256" key="8">
    <source>
        <dbReference type="RuleBase" id="RU363041"/>
    </source>
</evidence>
<dbReference type="EMBL" id="JABJXA010000060">
    <property type="protein sequence ID" value="MBB1259632.1"/>
    <property type="molecule type" value="Genomic_DNA"/>
</dbReference>
<dbReference type="PANTHER" id="PTHR30269:SF37">
    <property type="entry name" value="MEMBRANE TRANSPORTER PROTEIN"/>
    <property type="match status" value="1"/>
</dbReference>
<reference evidence="9" key="3">
    <citation type="journal article" name="Syst. Appl. Microbiol.">
        <title>Streptomyces alkaliterrae sp. nov., isolated from an alkaline soil, and emended descriptions of Streptomyces alkaliphilus, Streptomyces calidiresistens and Streptomyces durbertensis.</title>
        <authorList>
            <person name="Swiecimska M."/>
            <person name="Golinska P."/>
            <person name="Nouioui I."/>
            <person name="Wypij M."/>
            <person name="Rai M."/>
            <person name="Sangal V."/>
            <person name="Goodfellow M."/>
        </authorList>
    </citation>
    <scope>NUCLEOTIDE SEQUENCE</scope>
    <source>
        <strain evidence="9">OF3</strain>
        <strain evidence="10">OF8</strain>
    </source>
</reference>
<feature type="transmembrane region" description="Helical" evidence="8">
    <location>
        <begin position="213"/>
        <end position="231"/>
    </location>
</feature>
<keyword evidence="5 8" id="KW-0812">Transmembrane</keyword>
<evidence type="ECO:0000256" key="5">
    <source>
        <dbReference type="ARBA" id="ARBA00022692"/>
    </source>
</evidence>
<evidence type="ECO:0000256" key="3">
    <source>
        <dbReference type="ARBA" id="ARBA00022448"/>
    </source>
</evidence>
<dbReference type="Proteomes" id="UP000517765">
    <property type="component" value="Unassembled WGS sequence"/>
</dbReference>
<evidence type="ECO:0000256" key="7">
    <source>
        <dbReference type="ARBA" id="ARBA00023136"/>
    </source>
</evidence>
<evidence type="ECO:0000313" key="9">
    <source>
        <dbReference type="EMBL" id="MBB1253095.1"/>
    </source>
</evidence>
<reference evidence="13 14" key="2">
    <citation type="submission" date="2020-05" db="EMBL/GenBank/DDBJ databases">
        <title>Classification of alakaliphilic streptomycetes isolated from an alkaline soil next to Lonar Crater, India and a proposal for the recognition of Streptomyces alkaliterrae sp. nov.</title>
        <authorList>
            <person name="Golinska P."/>
        </authorList>
    </citation>
    <scope>NUCLEOTIDE SEQUENCE [LARGE SCALE GENOMIC DNA]</scope>
    <source>
        <strain evidence="14">OF3</strain>
        <strain evidence="13">OF8</strain>
    </source>
</reference>
<evidence type="ECO:0000256" key="2">
    <source>
        <dbReference type="ARBA" id="ARBA00009142"/>
    </source>
</evidence>
<feature type="transmembrane region" description="Helical" evidence="8">
    <location>
        <begin position="63"/>
        <end position="82"/>
    </location>
</feature>
<evidence type="ECO:0000313" key="14">
    <source>
        <dbReference type="Proteomes" id="UP000525686"/>
    </source>
</evidence>